<accession>A0A6G1SCG7</accession>
<proteinExistence type="inferred from homology"/>
<comment type="subcellular location">
    <subcellularLocation>
        <location evidence="1 9">Secreted</location>
        <location evidence="1 9">Extracellular space</location>
        <location evidence="1 9">Extracellular matrix</location>
    </subcellularLocation>
</comment>
<evidence type="ECO:0000256" key="10">
    <source>
        <dbReference type="SAM" id="MobiDB-lite"/>
    </source>
</evidence>
<feature type="region of interest" description="Disordered" evidence="10">
    <location>
        <begin position="146"/>
        <end position="173"/>
    </location>
</feature>
<reference evidence="12" key="1">
    <citation type="submission" date="2018-10" db="EMBL/GenBank/DDBJ databases">
        <title>Transcriptome assembly of Aceria tosichella (Wheat curl mite) Type 2.</title>
        <authorList>
            <person name="Scully E.D."/>
            <person name="Geib S.M."/>
            <person name="Palmer N.A."/>
            <person name="Gupta A.K."/>
            <person name="Sarath G."/>
            <person name="Tatineni S."/>
        </authorList>
    </citation>
    <scope>NUCLEOTIDE SEQUENCE</scope>
    <source>
        <strain evidence="12">LincolnNE</strain>
    </source>
</reference>
<dbReference type="GO" id="GO:0005125">
    <property type="term" value="F:cytokine activity"/>
    <property type="evidence" value="ECO:0007669"/>
    <property type="project" value="TreeGrafter"/>
</dbReference>
<dbReference type="PROSITE" id="PS00246">
    <property type="entry name" value="WNT1"/>
    <property type="match status" value="1"/>
</dbReference>
<evidence type="ECO:0000313" key="12">
    <source>
        <dbReference type="EMBL" id="MDE47610.1"/>
    </source>
</evidence>
<dbReference type="Gene3D" id="3.30.2460.20">
    <property type="match status" value="1"/>
</dbReference>
<keyword evidence="6 9" id="KW-0879">Wnt signaling pathway</keyword>
<keyword evidence="5" id="KW-0272">Extracellular matrix</keyword>
<dbReference type="InterPro" id="IPR005817">
    <property type="entry name" value="Wnt"/>
</dbReference>
<evidence type="ECO:0000256" key="11">
    <source>
        <dbReference type="SAM" id="SignalP"/>
    </source>
</evidence>
<evidence type="ECO:0000256" key="8">
    <source>
        <dbReference type="ARBA" id="ARBA00023288"/>
    </source>
</evidence>
<feature type="signal peptide" evidence="11">
    <location>
        <begin position="1"/>
        <end position="33"/>
    </location>
</feature>
<dbReference type="AlphaFoldDB" id="A0A6G1SCG7"/>
<feature type="chain" id="PRO_5026129488" description="Protein Wnt" evidence="11">
    <location>
        <begin position="34"/>
        <end position="867"/>
    </location>
</feature>
<feature type="compositionally biased region" description="Low complexity" evidence="10">
    <location>
        <begin position="337"/>
        <end position="355"/>
    </location>
</feature>
<evidence type="ECO:0000256" key="4">
    <source>
        <dbReference type="ARBA" id="ARBA00022525"/>
    </source>
</evidence>
<dbReference type="InterPro" id="IPR043158">
    <property type="entry name" value="Wnt_C"/>
</dbReference>
<dbReference type="GO" id="GO:0060070">
    <property type="term" value="P:canonical Wnt signaling pathway"/>
    <property type="evidence" value="ECO:0007669"/>
    <property type="project" value="TreeGrafter"/>
</dbReference>
<feature type="region of interest" description="Disordered" evidence="10">
    <location>
        <begin position="328"/>
        <end position="355"/>
    </location>
</feature>
<keyword evidence="8" id="KW-0449">Lipoprotein</keyword>
<feature type="compositionally biased region" description="Low complexity" evidence="10">
    <location>
        <begin position="164"/>
        <end position="173"/>
    </location>
</feature>
<dbReference type="SMART" id="SM00097">
    <property type="entry name" value="WNT1"/>
    <property type="match status" value="1"/>
</dbReference>
<comment type="similarity">
    <text evidence="2 9">Belongs to the Wnt family.</text>
</comment>
<dbReference type="GO" id="GO:0030182">
    <property type="term" value="P:neuron differentiation"/>
    <property type="evidence" value="ECO:0007669"/>
    <property type="project" value="TreeGrafter"/>
</dbReference>
<dbReference type="GO" id="GO:0045165">
    <property type="term" value="P:cell fate commitment"/>
    <property type="evidence" value="ECO:0007669"/>
    <property type="project" value="TreeGrafter"/>
</dbReference>
<sequence length="867" mass="95549">MSRRRRRVKIKSSSRLFAFILFNLLLLASCITAHYQPRPQAEAATLETTQTTLQIVPPASSPALVTLLESAAPSTIGQQANTAQLANNESPTTTSQAKQKPNQSQASSSIAQLQTSQQQQQQQQPPTQPLFGDESFEADRSNHQMLQFQHQQQQQHLQRDNSVTTTTTTTTAATTPIPPISSLCSMLPLVNARQLRLCRLVGHSSGADEAVALGASLGLAECRHQFRSERWNCTHAAGDHHLLTSKLAQSVGNREGGFVQAIAAAGIVHSIATACSTGSLNDCACDKTRVGPIRQRDQNWKWGGCSNNIRHGMMYARHLVELLDAVHEHHHHHMQRSLGSQRSHHGQSQQHSSISLASRCHQLMKRSTSTTNSKQAQDQQQQQVNFCQKNQNISQTIHIQLIKSLLAKNSLERHQDFRLAMNAHNNRVGRMAVAKNMEIKCRCHGLSGSCSLKTCWLKLPDFQQIGAHLKRKYESSIHLPTAINVNKLIPMMDRQEISTILQQQPQSSPPAQSATANTTPSPPPAIESSGSSMESTNSLRAAVLAPLGQGTQPAQAAEFAAWSSEAPQSPPVRLNYYERHKQLEQRSTTASQPTTTGTGTTSSSGSSRLSMGAHMGSQPAAAGSTTNQHQSNTTSLYLHGDEIPVQIAPMSQQQYQTLLRELKLCNGSHHSTAISTKSSRLSTRELQHQQNSDLASQCYQWKQQQLQLQQQQQHQYLTTNGRKMPVTGGSANSLSPLVAGLSHPLLATGPQTSQKLVAPNGAPVNQLQPAQTQLSHLLHWSNRDELVHLHRSPDYCEPDLRHGFAGVQARLCSQDPKAPDSCDRLCCGRGYERREIELRYNCDCKFQYCCKIHCNVCQKTLVEYVCK</sequence>
<dbReference type="InterPro" id="IPR018161">
    <property type="entry name" value="Wnt_CS"/>
</dbReference>
<evidence type="ECO:0000256" key="6">
    <source>
        <dbReference type="ARBA" id="ARBA00022687"/>
    </source>
</evidence>
<keyword evidence="3 9" id="KW-0217">Developmental protein</keyword>
<feature type="region of interest" description="Disordered" evidence="10">
    <location>
        <begin position="582"/>
        <end position="632"/>
    </location>
</feature>
<feature type="region of interest" description="Disordered" evidence="10">
    <location>
        <begin position="501"/>
        <end position="536"/>
    </location>
</feature>
<feature type="compositionally biased region" description="Low complexity" evidence="10">
    <location>
        <begin position="587"/>
        <end position="612"/>
    </location>
</feature>
<dbReference type="PRINTS" id="PR01349">
    <property type="entry name" value="WNTPROTEIN"/>
</dbReference>
<feature type="region of interest" description="Disordered" evidence="10">
    <location>
        <begin position="83"/>
        <end position="134"/>
    </location>
</feature>
<dbReference type="GO" id="GO:0005615">
    <property type="term" value="C:extracellular space"/>
    <property type="evidence" value="ECO:0007669"/>
    <property type="project" value="TreeGrafter"/>
</dbReference>
<feature type="compositionally biased region" description="Polar residues" evidence="10">
    <location>
        <begin position="83"/>
        <end position="102"/>
    </location>
</feature>
<evidence type="ECO:0000256" key="5">
    <source>
        <dbReference type="ARBA" id="ARBA00022530"/>
    </source>
</evidence>
<keyword evidence="7" id="KW-1015">Disulfide bond</keyword>
<dbReference type="PANTHER" id="PTHR12027:SF100">
    <property type="entry name" value="PROTEIN WNT"/>
    <property type="match status" value="1"/>
</dbReference>
<dbReference type="Pfam" id="PF00110">
    <property type="entry name" value="wnt"/>
    <property type="match status" value="2"/>
</dbReference>
<keyword evidence="4" id="KW-0964">Secreted</keyword>
<dbReference type="PROSITE" id="PS51257">
    <property type="entry name" value="PROKAR_LIPOPROTEIN"/>
    <property type="match status" value="1"/>
</dbReference>
<gene>
    <name evidence="12" type="primary">Wnt7a</name>
    <name evidence="12" type="ORF">g.12193</name>
</gene>
<feature type="compositionally biased region" description="Low complexity" evidence="10">
    <location>
        <begin position="502"/>
        <end position="519"/>
    </location>
</feature>
<dbReference type="GO" id="GO:0005109">
    <property type="term" value="F:frizzled binding"/>
    <property type="evidence" value="ECO:0007669"/>
    <property type="project" value="TreeGrafter"/>
</dbReference>
<feature type="compositionally biased region" description="Low complexity" evidence="10">
    <location>
        <begin position="103"/>
        <end position="125"/>
    </location>
</feature>
<comment type="function">
    <text evidence="9">Ligand for members of the frizzled family of seven transmembrane receptors.</text>
</comment>
<evidence type="ECO:0000256" key="2">
    <source>
        <dbReference type="ARBA" id="ARBA00005683"/>
    </source>
</evidence>
<evidence type="ECO:0000256" key="9">
    <source>
        <dbReference type="RuleBase" id="RU003500"/>
    </source>
</evidence>
<organism evidence="12">
    <name type="scientific">Aceria tosichella</name>
    <name type="common">wheat curl mite</name>
    <dbReference type="NCBI Taxonomy" id="561515"/>
    <lineage>
        <taxon>Eukaryota</taxon>
        <taxon>Metazoa</taxon>
        <taxon>Ecdysozoa</taxon>
        <taxon>Arthropoda</taxon>
        <taxon>Chelicerata</taxon>
        <taxon>Arachnida</taxon>
        <taxon>Acari</taxon>
        <taxon>Acariformes</taxon>
        <taxon>Trombidiformes</taxon>
        <taxon>Prostigmata</taxon>
        <taxon>Eupodina</taxon>
        <taxon>Eriophyoidea</taxon>
        <taxon>Eriophyidae</taxon>
        <taxon>Eriophyinae</taxon>
        <taxon>Aceriini</taxon>
        <taxon>Aceria</taxon>
    </lineage>
</organism>
<evidence type="ECO:0000256" key="1">
    <source>
        <dbReference type="ARBA" id="ARBA00004498"/>
    </source>
</evidence>
<dbReference type="PANTHER" id="PTHR12027">
    <property type="entry name" value="WNT RELATED"/>
    <property type="match status" value="1"/>
</dbReference>
<evidence type="ECO:0000256" key="3">
    <source>
        <dbReference type="ARBA" id="ARBA00022473"/>
    </source>
</evidence>
<keyword evidence="11" id="KW-0732">Signal</keyword>
<name>A0A6G1SCG7_9ACAR</name>
<feature type="compositionally biased region" description="Low complexity" evidence="10">
    <location>
        <begin position="146"/>
        <end position="156"/>
    </location>
</feature>
<protein>
    <recommendedName>
        <fullName evidence="9">Protein Wnt</fullName>
    </recommendedName>
</protein>
<dbReference type="EMBL" id="GGYP01002839">
    <property type="protein sequence ID" value="MDE47610.1"/>
    <property type="molecule type" value="Transcribed_RNA"/>
</dbReference>
<evidence type="ECO:0000256" key="7">
    <source>
        <dbReference type="ARBA" id="ARBA00023157"/>
    </source>
</evidence>